<comment type="caution">
    <text evidence="1">The sequence shown here is derived from an EMBL/GenBank/DDBJ whole genome shotgun (WGS) entry which is preliminary data.</text>
</comment>
<reference evidence="1 2" key="2">
    <citation type="journal article" date="2018" name="New Phytol.">
        <title>High intraspecific genome diversity in the model arbuscular mycorrhizal symbiont Rhizophagus irregularis.</title>
        <authorList>
            <person name="Chen E.C.H."/>
            <person name="Morin E."/>
            <person name="Beaudet D."/>
            <person name="Noel J."/>
            <person name="Yildirir G."/>
            <person name="Ndikumana S."/>
            <person name="Charron P."/>
            <person name="St-Onge C."/>
            <person name="Giorgi J."/>
            <person name="Kruger M."/>
            <person name="Marton T."/>
            <person name="Ropars J."/>
            <person name="Grigoriev I.V."/>
            <person name="Hainaut M."/>
            <person name="Henrissat B."/>
            <person name="Roux C."/>
            <person name="Martin F."/>
            <person name="Corradi N."/>
        </authorList>
    </citation>
    <scope>NUCLEOTIDE SEQUENCE [LARGE SCALE GENOMIC DNA]</scope>
    <source>
        <strain evidence="1 2">DAOM 197198</strain>
    </source>
</reference>
<organism evidence="1 2">
    <name type="scientific">Rhizophagus irregularis (strain DAOM 181602 / DAOM 197198 / MUCL 43194)</name>
    <name type="common">Arbuscular mycorrhizal fungus</name>
    <name type="synonym">Glomus intraradices</name>
    <dbReference type="NCBI Taxonomy" id="747089"/>
    <lineage>
        <taxon>Eukaryota</taxon>
        <taxon>Fungi</taxon>
        <taxon>Fungi incertae sedis</taxon>
        <taxon>Mucoromycota</taxon>
        <taxon>Glomeromycotina</taxon>
        <taxon>Glomeromycetes</taxon>
        <taxon>Glomerales</taxon>
        <taxon>Glomeraceae</taxon>
        <taxon>Rhizophagus</taxon>
    </lineage>
</organism>
<dbReference type="AlphaFoldDB" id="A0A2H5TT56"/>
<dbReference type="PROSITE" id="PS50919">
    <property type="entry name" value="MIR"/>
    <property type="match status" value="1"/>
</dbReference>
<evidence type="ECO:0000313" key="2">
    <source>
        <dbReference type="Proteomes" id="UP000018888"/>
    </source>
</evidence>
<dbReference type="InterPro" id="IPR016093">
    <property type="entry name" value="MIR_motif"/>
</dbReference>
<dbReference type="Proteomes" id="UP000018888">
    <property type="component" value="Unassembled WGS sequence"/>
</dbReference>
<dbReference type="SMR" id="A0A2H5TT56"/>
<dbReference type="VEuPathDB" id="FungiDB:RhiirFUN_012054"/>
<dbReference type="EMBL" id="AUPC02000037">
    <property type="protein sequence ID" value="POG77824.1"/>
    <property type="molecule type" value="Genomic_DNA"/>
</dbReference>
<keyword evidence="2" id="KW-1185">Reference proteome</keyword>
<dbReference type="CDD" id="cd23263">
    <property type="entry name" value="beta-trefoil_MIR"/>
    <property type="match status" value="1"/>
</dbReference>
<dbReference type="Gene3D" id="2.80.10.50">
    <property type="match status" value="1"/>
</dbReference>
<reference evidence="1 2" key="1">
    <citation type="journal article" date="2013" name="Proc. Natl. Acad. Sci. U.S.A.">
        <title>Genome of an arbuscular mycorrhizal fungus provides insight into the oldest plant symbiosis.</title>
        <authorList>
            <person name="Tisserant E."/>
            <person name="Malbreil M."/>
            <person name="Kuo A."/>
            <person name="Kohler A."/>
            <person name="Symeonidi A."/>
            <person name="Balestrini R."/>
            <person name="Charron P."/>
            <person name="Duensing N."/>
            <person name="Frei Dit Frey N."/>
            <person name="Gianinazzi-Pearson V."/>
            <person name="Gilbert L.B."/>
            <person name="Handa Y."/>
            <person name="Herr J.R."/>
            <person name="Hijri M."/>
            <person name="Koul R."/>
            <person name="Kawaguchi M."/>
            <person name="Krajinski F."/>
            <person name="Lammers P.J."/>
            <person name="Masclaux F.G."/>
            <person name="Murat C."/>
            <person name="Morin E."/>
            <person name="Ndikumana S."/>
            <person name="Pagni M."/>
            <person name="Petitpierre D."/>
            <person name="Requena N."/>
            <person name="Rosikiewicz P."/>
            <person name="Riley R."/>
            <person name="Saito K."/>
            <person name="San Clemente H."/>
            <person name="Shapiro H."/>
            <person name="van Tuinen D."/>
            <person name="Becard G."/>
            <person name="Bonfante P."/>
            <person name="Paszkowski U."/>
            <person name="Shachar-Hill Y.Y."/>
            <person name="Tuskan G.A."/>
            <person name="Young P.W."/>
            <person name="Sanders I.R."/>
            <person name="Henrissat B."/>
            <person name="Rensing S.A."/>
            <person name="Grigoriev I.V."/>
            <person name="Corradi N."/>
            <person name="Roux C."/>
            <person name="Martin F."/>
        </authorList>
    </citation>
    <scope>NUCLEOTIDE SEQUENCE [LARGE SCALE GENOMIC DNA]</scope>
    <source>
        <strain evidence="1 2">DAOM 197198</strain>
    </source>
</reference>
<protein>
    <submittedName>
        <fullName evidence="1">Uncharacterized protein</fullName>
    </submittedName>
</protein>
<dbReference type="SMART" id="SM00472">
    <property type="entry name" value="MIR"/>
    <property type="match status" value="1"/>
</dbReference>
<name>A0A2H5TT56_RHIID</name>
<dbReference type="InterPro" id="IPR036300">
    <property type="entry name" value="MIR_dom_sf"/>
</dbReference>
<sequence>MELQKYNGNIHPDEWINDLQAYFSIKQKINVNFAISLVDSIIKLPTGIDNIEKLRNALKENIFFTIFKNTNKRKLQSLKYNPERKGGDTSYFISTFCKLCYNAEINDVKEQTRYLYNSLPDNYFKYVSNEFFEKMKNVNSIDELIKRFEELVLEESNLIRDGSIVALKHVATGKYLSSTKNLCYTTGSRKQLVFVGSSEPIPNSLWKIEFGDELAAYTDNSIVLQHVKSEIFLGMYCVNTGYGYDYCKSPLNNYTEVSCYGNDRYFTRNWKFNHSKFSKLKNHQGYLKSNDIINLNIKKSYDNRSYTIRHGQVEVLRSHDIQFTIGNDAFQEVVCHNERLGGNDEWCIELIHES</sequence>
<accession>A0A2H5TT56</accession>
<proteinExistence type="predicted"/>
<dbReference type="SUPFAM" id="SSF82109">
    <property type="entry name" value="MIR domain"/>
    <property type="match status" value="1"/>
</dbReference>
<gene>
    <name evidence="1" type="ORF">GLOIN_2v1767393</name>
</gene>
<evidence type="ECO:0000313" key="1">
    <source>
        <dbReference type="EMBL" id="POG77824.1"/>
    </source>
</evidence>